<evidence type="ECO:0000256" key="1">
    <source>
        <dbReference type="ARBA" id="ARBA00022723"/>
    </source>
</evidence>
<dbReference type="Pfam" id="PF01096">
    <property type="entry name" value="Zn_ribbon_TFIIS"/>
    <property type="match status" value="1"/>
</dbReference>
<dbReference type="PROSITE" id="PS51133">
    <property type="entry name" value="ZF_TFIIS_2"/>
    <property type="match status" value="1"/>
</dbReference>
<evidence type="ECO:0008006" key="7">
    <source>
        <dbReference type="Google" id="ProtNLM"/>
    </source>
</evidence>
<dbReference type="GO" id="GO:0003676">
    <property type="term" value="F:nucleic acid binding"/>
    <property type="evidence" value="ECO:0007669"/>
    <property type="project" value="InterPro"/>
</dbReference>
<evidence type="ECO:0000259" key="4">
    <source>
        <dbReference type="PROSITE" id="PS51133"/>
    </source>
</evidence>
<dbReference type="AlphaFoldDB" id="A0A6C0J010"/>
<evidence type="ECO:0000256" key="3">
    <source>
        <dbReference type="ARBA" id="ARBA00022833"/>
    </source>
</evidence>
<keyword evidence="1" id="KW-0479">Metal-binding</keyword>
<dbReference type="PANTHER" id="PTHR11477">
    <property type="entry name" value="TRANSCRIPTION FACTOR S-II ZINC FINGER DOMAIN-CONTAINING PROTEIN"/>
    <property type="match status" value="1"/>
</dbReference>
<name>A0A6C0J010_9ZZZZ</name>
<feature type="domain" description="TFIIS central" evidence="5">
    <location>
        <begin position="4"/>
        <end position="133"/>
    </location>
</feature>
<evidence type="ECO:0000313" key="6">
    <source>
        <dbReference type="EMBL" id="QHT97277.1"/>
    </source>
</evidence>
<dbReference type="InterPro" id="IPR001222">
    <property type="entry name" value="Znf_TFIIS"/>
</dbReference>
<dbReference type="GO" id="GO:0006351">
    <property type="term" value="P:DNA-templated transcription"/>
    <property type="evidence" value="ECO:0007669"/>
    <property type="project" value="InterPro"/>
</dbReference>
<proteinExistence type="predicted"/>
<dbReference type="Gene3D" id="2.20.25.10">
    <property type="match status" value="1"/>
</dbReference>
<dbReference type="SMART" id="SM00440">
    <property type="entry name" value="ZnF_C2C2"/>
    <property type="match status" value="1"/>
</dbReference>
<dbReference type="GO" id="GO:0008270">
    <property type="term" value="F:zinc ion binding"/>
    <property type="evidence" value="ECO:0007669"/>
    <property type="project" value="UniProtKB-KW"/>
</dbReference>
<feature type="domain" description="TFIIS-type" evidence="4">
    <location>
        <begin position="134"/>
        <end position="174"/>
    </location>
</feature>
<dbReference type="GO" id="GO:0005634">
    <property type="term" value="C:nucleus"/>
    <property type="evidence" value="ECO:0007669"/>
    <property type="project" value="TreeGrafter"/>
</dbReference>
<dbReference type="CDD" id="cd13749">
    <property type="entry name" value="Zn-ribbon_TFIIS"/>
    <property type="match status" value="1"/>
</dbReference>
<dbReference type="InterPro" id="IPR035100">
    <property type="entry name" value="TF_IIS-typ"/>
</dbReference>
<sequence length="175" mass="21087">MTDLRDKIIDKLTILLEKHNFADAKNISKQIEKGIYNNSISKADEKQILKKWENNFFRKMYIMKAISIYSNLDPNSYIQNKRFIERFRNKEFKPDDLAFLDSLQIFPETWKKIYDEKEKRNKILYEIDMNMATDIFTCSRCHKNKCTYYQLQTRSADEPMTTFVTCINCGKRWKC</sequence>
<keyword evidence="3" id="KW-0862">Zinc</keyword>
<dbReference type="PANTHER" id="PTHR11477:SF0">
    <property type="entry name" value="IP08861P-RELATED"/>
    <property type="match status" value="1"/>
</dbReference>
<evidence type="ECO:0000259" key="5">
    <source>
        <dbReference type="PROSITE" id="PS51321"/>
    </source>
</evidence>
<dbReference type="PROSITE" id="PS51321">
    <property type="entry name" value="TFIIS_CENTRAL"/>
    <property type="match status" value="1"/>
</dbReference>
<dbReference type="SUPFAM" id="SSF57783">
    <property type="entry name" value="Zinc beta-ribbon"/>
    <property type="match status" value="1"/>
</dbReference>
<protein>
    <recommendedName>
        <fullName evidence="7">TFIIS-type domain-containing protein</fullName>
    </recommendedName>
</protein>
<keyword evidence="2" id="KW-0863">Zinc-finger</keyword>
<dbReference type="EMBL" id="MN740274">
    <property type="protein sequence ID" value="QHT97277.1"/>
    <property type="molecule type" value="Genomic_DNA"/>
</dbReference>
<organism evidence="6">
    <name type="scientific">viral metagenome</name>
    <dbReference type="NCBI Taxonomy" id="1070528"/>
    <lineage>
        <taxon>unclassified sequences</taxon>
        <taxon>metagenomes</taxon>
        <taxon>organismal metagenomes</taxon>
    </lineage>
</organism>
<dbReference type="InterPro" id="IPR003618">
    <property type="entry name" value="TFIIS_cen_dom"/>
</dbReference>
<dbReference type="PIRSF" id="PIRSF006704">
    <property type="entry name" value="TF_IIS"/>
    <property type="match status" value="1"/>
</dbReference>
<dbReference type="PROSITE" id="PS00466">
    <property type="entry name" value="ZF_TFIIS_1"/>
    <property type="match status" value="1"/>
</dbReference>
<reference evidence="6" key="1">
    <citation type="journal article" date="2020" name="Nature">
        <title>Giant virus diversity and host interactions through global metagenomics.</title>
        <authorList>
            <person name="Schulz F."/>
            <person name="Roux S."/>
            <person name="Paez-Espino D."/>
            <person name="Jungbluth S."/>
            <person name="Walsh D.A."/>
            <person name="Denef V.J."/>
            <person name="McMahon K.D."/>
            <person name="Konstantinidis K.T."/>
            <person name="Eloe-Fadrosh E.A."/>
            <person name="Kyrpides N.C."/>
            <person name="Woyke T."/>
        </authorList>
    </citation>
    <scope>NUCLEOTIDE SEQUENCE</scope>
    <source>
        <strain evidence="6">GVMAG-M-3300025138-11</strain>
    </source>
</reference>
<accession>A0A6C0J010</accession>
<evidence type="ECO:0000256" key="2">
    <source>
        <dbReference type="ARBA" id="ARBA00022771"/>
    </source>
</evidence>